<dbReference type="GO" id="GO:0005634">
    <property type="term" value="C:nucleus"/>
    <property type="evidence" value="ECO:0007669"/>
    <property type="project" value="UniProtKB-SubCell"/>
</dbReference>
<name>A0AA88HJA2_ARTSF</name>
<dbReference type="PRINTS" id="PR00024">
    <property type="entry name" value="HOMEOBOX"/>
</dbReference>
<evidence type="ECO:0000313" key="10">
    <source>
        <dbReference type="Proteomes" id="UP001187531"/>
    </source>
</evidence>
<accession>A0AA88HJA2</accession>
<dbReference type="Gene3D" id="1.10.10.60">
    <property type="entry name" value="Homeodomain-like"/>
    <property type="match status" value="1"/>
</dbReference>
<dbReference type="EMBL" id="JAVRJZ010000017">
    <property type="protein sequence ID" value="KAK2710345.1"/>
    <property type="molecule type" value="Genomic_DNA"/>
</dbReference>
<dbReference type="InterPro" id="IPR000047">
    <property type="entry name" value="HTH_motif"/>
</dbReference>
<reference evidence="9" key="1">
    <citation type="submission" date="2023-07" db="EMBL/GenBank/DDBJ databases">
        <title>Chromosome-level genome assembly of Artemia franciscana.</title>
        <authorList>
            <person name="Jo E."/>
        </authorList>
    </citation>
    <scope>NUCLEOTIDE SEQUENCE</scope>
    <source>
        <tissue evidence="9">Whole body</tissue>
    </source>
</reference>
<evidence type="ECO:0000256" key="6">
    <source>
        <dbReference type="RuleBase" id="RU000682"/>
    </source>
</evidence>
<protein>
    <recommendedName>
        <fullName evidence="8">Homeobox domain-containing protein</fullName>
    </recommendedName>
</protein>
<dbReference type="InterPro" id="IPR009057">
    <property type="entry name" value="Homeodomain-like_sf"/>
</dbReference>
<dbReference type="PROSITE" id="PS50071">
    <property type="entry name" value="HOMEOBOX_2"/>
    <property type="match status" value="1"/>
</dbReference>
<keyword evidence="4 5" id="KW-0539">Nucleus</keyword>
<proteinExistence type="predicted"/>
<dbReference type="InterPro" id="IPR017970">
    <property type="entry name" value="Homeobox_CS"/>
</dbReference>
<dbReference type="PROSITE" id="PS00027">
    <property type="entry name" value="HOMEOBOX_1"/>
    <property type="match status" value="1"/>
</dbReference>
<dbReference type="PANTHER" id="PTHR24324:SF5">
    <property type="entry name" value="HEMATOPOIETICALLY-EXPRESSED HOMEOBOX PROTEIN HHEX"/>
    <property type="match status" value="1"/>
</dbReference>
<comment type="subcellular location">
    <subcellularLocation>
        <location evidence="1 5 6">Nucleus</location>
    </subcellularLocation>
</comment>
<dbReference type="AlphaFoldDB" id="A0AA88HJA2"/>
<feature type="domain" description="Homeobox" evidence="8">
    <location>
        <begin position="111"/>
        <end position="171"/>
    </location>
</feature>
<evidence type="ECO:0000256" key="3">
    <source>
        <dbReference type="ARBA" id="ARBA00023155"/>
    </source>
</evidence>
<dbReference type="Proteomes" id="UP001187531">
    <property type="component" value="Unassembled WGS sequence"/>
</dbReference>
<dbReference type="InterPro" id="IPR051000">
    <property type="entry name" value="Homeobox_DNA-bind_prot"/>
</dbReference>
<dbReference type="GO" id="GO:0030154">
    <property type="term" value="P:cell differentiation"/>
    <property type="evidence" value="ECO:0007669"/>
    <property type="project" value="TreeGrafter"/>
</dbReference>
<keyword evidence="10" id="KW-1185">Reference proteome</keyword>
<evidence type="ECO:0000313" key="9">
    <source>
        <dbReference type="EMBL" id="KAK2710345.1"/>
    </source>
</evidence>
<dbReference type="SUPFAM" id="SSF46689">
    <property type="entry name" value="Homeodomain-like"/>
    <property type="match status" value="1"/>
</dbReference>
<dbReference type="GO" id="GO:0000978">
    <property type="term" value="F:RNA polymerase II cis-regulatory region sequence-specific DNA binding"/>
    <property type="evidence" value="ECO:0007669"/>
    <property type="project" value="TreeGrafter"/>
</dbReference>
<dbReference type="InterPro" id="IPR020479">
    <property type="entry name" value="HD_metazoa"/>
</dbReference>
<dbReference type="Pfam" id="PF00046">
    <property type="entry name" value="Homeodomain"/>
    <property type="match status" value="1"/>
</dbReference>
<dbReference type="PANTHER" id="PTHR24324">
    <property type="entry name" value="HOMEOBOX PROTEIN HHEX"/>
    <property type="match status" value="1"/>
</dbReference>
<evidence type="ECO:0000256" key="2">
    <source>
        <dbReference type="ARBA" id="ARBA00023125"/>
    </source>
</evidence>
<keyword evidence="3 5" id="KW-0371">Homeobox</keyword>
<evidence type="ECO:0000256" key="4">
    <source>
        <dbReference type="ARBA" id="ARBA00023242"/>
    </source>
</evidence>
<dbReference type="InterPro" id="IPR001356">
    <property type="entry name" value="HD"/>
</dbReference>
<keyword evidence="2 5" id="KW-0238">DNA-binding</keyword>
<evidence type="ECO:0000256" key="1">
    <source>
        <dbReference type="ARBA" id="ARBA00004123"/>
    </source>
</evidence>
<dbReference type="CDD" id="cd00086">
    <property type="entry name" value="homeodomain"/>
    <property type="match status" value="1"/>
</dbReference>
<gene>
    <name evidence="9" type="ORF">QYM36_013860</name>
</gene>
<dbReference type="GO" id="GO:0000981">
    <property type="term" value="F:DNA-binding transcription factor activity, RNA polymerase II-specific"/>
    <property type="evidence" value="ECO:0007669"/>
    <property type="project" value="InterPro"/>
</dbReference>
<comment type="caution">
    <text evidence="9">The sequence shown here is derived from an EMBL/GenBank/DDBJ whole genome shotgun (WGS) entry which is preliminary data.</text>
</comment>
<evidence type="ECO:0000259" key="8">
    <source>
        <dbReference type="PROSITE" id="PS50071"/>
    </source>
</evidence>
<evidence type="ECO:0000256" key="5">
    <source>
        <dbReference type="PROSITE-ProRule" id="PRU00108"/>
    </source>
</evidence>
<feature type="DNA-binding region" description="Homeobox" evidence="5">
    <location>
        <begin position="113"/>
        <end position="172"/>
    </location>
</feature>
<sequence length="191" mass="22341">MAEKPYLSFSIERILGSDLSPKPTFIPKTPSDFLSVLTEVVVRETPKKEIIPVTQMIDEKMMLRISRFGGYATLSLTDYYKNDPEDTFNSNEELYYSTSAYLNTHRRTRRRFYRGGQVRFESNQTQKLEEVFQNQRYLSPDQRKNLAISLGLSERQVKTWFQNRRAKCRRTSKETPIGSSPRSLESDDTDD</sequence>
<organism evidence="9 10">
    <name type="scientific">Artemia franciscana</name>
    <name type="common">Brine shrimp</name>
    <name type="synonym">Artemia sanfranciscana</name>
    <dbReference type="NCBI Taxonomy" id="6661"/>
    <lineage>
        <taxon>Eukaryota</taxon>
        <taxon>Metazoa</taxon>
        <taxon>Ecdysozoa</taxon>
        <taxon>Arthropoda</taxon>
        <taxon>Crustacea</taxon>
        <taxon>Branchiopoda</taxon>
        <taxon>Anostraca</taxon>
        <taxon>Artemiidae</taxon>
        <taxon>Artemia</taxon>
    </lineage>
</organism>
<evidence type="ECO:0000256" key="7">
    <source>
        <dbReference type="SAM" id="MobiDB-lite"/>
    </source>
</evidence>
<dbReference type="SMART" id="SM00389">
    <property type="entry name" value="HOX"/>
    <property type="match status" value="1"/>
</dbReference>
<feature type="region of interest" description="Disordered" evidence="7">
    <location>
        <begin position="169"/>
        <end position="191"/>
    </location>
</feature>
<dbReference type="PRINTS" id="PR00031">
    <property type="entry name" value="HTHREPRESSR"/>
</dbReference>